<dbReference type="AlphaFoldDB" id="Q8SB15"/>
<gene>
    <name evidence="1" type="primary">OJ1540_H01.26</name>
</gene>
<sequence>MGPTADQARAPQIDWRHSFSPSFGAALLVSSSCFPLLVRVSRRGGYKNTAMRSGAVCGGPSMPADGDGSLHLRIPHQHAALQDLVCCACAGHWRCEATATVMLPLSKYGC</sequence>
<protein>
    <submittedName>
        <fullName evidence="1">Uncharacterized protein OJ1540_H01.26</fullName>
    </submittedName>
</protein>
<name>Q8SB15_ORYSA</name>
<evidence type="ECO:0000313" key="1">
    <source>
        <dbReference type="EMBL" id="AAL79721.1"/>
    </source>
</evidence>
<organism evidence="1">
    <name type="scientific">Oryza sativa</name>
    <name type="common">Rice</name>
    <dbReference type="NCBI Taxonomy" id="4530"/>
    <lineage>
        <taxon>Eukaryota</taxon>
        <taxon>Viridiplantae</taxon>
        <taxon>Streptophyta</taxon>
        <taxon>Embryophyta</taxon>
        <taxon>Tracheophyta</taxon>
        <taxon>Spermatophyta</taxon>
        <taxon>Magnoliopsida</taxon>
        <taxon>Liliopsida</taxon>
        <taxon>Poales</taxon>
        <taxon>Poaceae</taxon>
        <taxon>BOP clade</taxon>
        <taxon>Oryzoideae</taxon>
        <taxon>Oryzeae</taxon>
        <taxon>Oryzinae</taxon>
        <taxon>Oryza</taxon>
    </lineage>
</organism>
<dbReference type="EMBL" id="AC091774">
    <property type="protein sequence ID" value="AAL79721.1"/>
    <property type="molecule type" value="Genomic_DNA"/>
</dbReference>
<accession>Q8SB15</accession>
<reference evidence="1" key="1">
    <citation type="submission" date="2001-06" db="EMBL/GenBank/DDBJ databases">
        <title>Oryza sativa chromosome 6 BAC OJ1540_H01 genomic sequence.</title>
        <authorList>
            <person name="Buell C.R."/>
            <person name="Yuan Q."/>
            <person name="Ouyang S."/>
            <person name="Liu J."/>
            <person name="Moffat K.S."/>
            <person name="Hill J.N."/>
            <person name="Gansberger K."/>
            <person name="Brenner M."/>
            <person name="Burgess S."/>
            <person name="Hance M."/>
            <person name="Shvartsbeyn M."/>
            <person name="Tsitrin T."/>
            <person name="Riggs F."/>
            <person name="Hsiao J."/>
            <person name="Zismann V."/>
            <person name="Blunt S."/>
            <person name="Pai G."/>
            <person name="VanAken S.E."/>
            <person name="Utterback T.R."/>
            <person name="Feldblyum T.V."/>
            <person name="Kalb E."/>
            <person name="Quackenbush J."/>
            <person name="Salzberg S.L."/>
            <person name="White O."/>
            <person name="Fraser C.M."/>
        </authorList>
    </citation>
    <scope>NUCLEOTIDE SEQUENCE</scope>
</reference>
<reference evidence="1" key="2">
    <citation type="submission" date="2002-02" db="EMBL/GenBank/DDBJ databases">
        <authorList>
            <person name="Buell R."/>
        </authorList>
    </citation>
    <scope>NUCLEOTIDE SEQUENCE</scope>
</reference>
<proteinExistence type="predicted"/>